<reference evidence="2 3" key="1">
    <citation type="submission" date="2019-03" db="EMBL/GenBank/DDBJ databases">
        <title>First draft genome of Liparis tanakae, snailfish: a comprehensive survey of snailfish specific genes.</title>
        <authorList>
            <person name="Kim W."/>
            <person name="Song I."/>
            <person name="Jeong J.-H."/>
            <person name="Kim D."/>
            <person name="Kim S."/>
            <person name="Ryu S."/>
            <person name="Song J.Y."/>
            <person name="Lee S.K."/>
        </authorList>
    </citation>
    <scope>NUCLEOTIDE SEQUENCE [LARGE SCALE GENOMIC DNA]</scope>
    <source>
        <tissue evidence="2">Muscle</tissue>
    </source>
</reference>
<organism evidence="2 3">
    <name type="scientific">Liparis tanakae</name>
    <name type="common">Tanaka's snailfish</name>
    <dbReference type="NCBI Taxonomy" id="230148"/>
    <lineage>
        <taxon>Eukaryota</taxon>
        <taxon>Metazoa</taxon>
        <taxon>Chordata</taxon>
        <taxon>Craniata</taxon>
        <taxon>Vertebrata</taxon>
        <taxon>Euteleostomi</taxon>
        <taxon>Actinopterygii</taxon>
        <taxon>Neopterygii</taxon>
        <taxon>Teleostei</taxon>
        <taxon>Neoteleostei</taxon>
        <taxon>Acanthomorphata</taxon>
        <taxon>Eupercaria</taxon>
        <taxon>Perciformes</taxon>
        <taxon>Cottioidei</taxon>
        <taxon>Cottales</taxon>
        <taxon>Liparidae</taxon>
        <taxon>Liparis</taxon>
    </lineage>
</organism>
<feature type="region of interest" description="Disordered" evidence="1">
    <location>
        <begin position="21"/>
        <end position="84"/>
    </location>
</feature>
<dbReference type="EMBL" id="SRLO01000212">
    <property type="protein sequence ID" value="TNN66909.1"/>
    <property type="molecule type" value="Genomic_DNA"/>
</dbReference>
<gene>
    <name evidence="2" type="ORF">EYF80_022826</name>
</gene>
<evidence type="ECO:0000313" key="2">
    <source>
        <dbReference type="EMBL" id="TNN66909.1"/>
    </source>
</evidence>
<evidence type="ECO:0000256" key="1">
    <source>
        <dbReference type="SAM" id="MobiDB-lite"/>
    </source>
</evidence>
<evidence type="ECO:0000313" key="3">
    <source>
        <dbReference type="Proteomes" id="UP000314294"/>
    </source>
</evidence>
<protein>
    <submittedName>
        <fullName evidence="2">Uncharacterized protein</fullName>
    </submittedName>
</protein>
<comment type="caution">
    <text evidence="2">The sequence shown here is derived from an EMBL/GenBank/DDBJ whole genome shotgun (WGS) entry which is preliminary data.</text>
</comment>
<dbReference type="AlphaFoldDB" id="A0A4Z2HLZ1"/>
<sequence length="84" mass="8921">MGVVCHGDSPDEHTLEEVAVIEGPGGRPSKPSPVPYGDVTSSPPMRLKDALHSPQRSRKLRRDETEEGDGSALRCCVNTAKGAP</sequence>
<dbReference type="Proteomes" id="UP000314294">
    <property type="component" value="Unassembled WGS sequence"/>
</dbReference>
<proteinExistence type="predicted"/>
<accession>A0A4Z2HLZ1</accession>
<keyword evidence="3" id="KW-1185">Reference proteome</keyword>
<name>A0A4Z2HLZ1_9TELE</name>